<keyword evidence="1" id="KW-0812">Transmembrane</keyword>
<evidence type="ECO:0000256" key="1">
    <source>
        <dbReference type="SAM" id="Phobius"/>
    </source>
</evidence>
<organism evidence="2 3">
    <name type="scientific">Streptomyces ovatisporus</name>
    <dbReference type="NCBI Taxonomy" id="1128682"/>
    <lineage>
        <taxon>Bacteria</taxon>
        <taxon>Bacillati</taxon>
        <taxon>Actinomycetota</taxon>
        <taxon>Actinomycetes</taxon>
        <taxon>Kitasatosporales</taxon>
        <taxon>Streptomycetaceae</taxon>
        <taxon>Streptomyces</taxon>
    </lineage>
</organism>
<dbReference type="EMBL" id="JBHSFH010000004">
    <property type="protein sequence ID" value="MFC4494046.1"/>
    <property type="molecule type" value="Genomic_DNA"/>
</dbReference>
<feature type="transmembrane region" description="Helical" evidence="1">
    <location>
        <begin position="52"/>
        <end position="70"/>
    </location>
</feature>
<keyword evidence="1" id="KW-0472">Membrane</keyword>
<sequence length="77" mass="8630">MTPRRKWAVAWGAWVTAFAVMETITVRRRNDTALCNYLRPVLGVHGGPVHKAAGVGALVGFAVWFVPHLYRQQGEKR</sequence>
<keyword evidence="1" id="KW-1133">Transmembrane helix</keyword>
<gene>
    <name evidence="2" type="ORF">ACFPA8_07860</name>
</gene>
<dbReference type="RefSeq" id="WP_386444291.1">
    <property type="nucleotide sequence ID" value="NZ_JBHSFH010000004.1"/>
</dbReference>
<evidence type="ECO:0000313" key="3">
    <source>
        <dbReference type="Proteomes" id="UP001595997"/>
    </source>
</evidence>
<comment type="caution">
    <text evidence="2">The sequence shown here is derived from an EMBL/GenBank/DDBJ whole genome shotgun (WGS) entry which is preliminary data.</text>
</comment>
<name>A0ABV9A562_9ACTN</name>
<accession>A0ABV9A562</accession>
<evidence type="ECO:0000313" key="2">
    <source>
        <dbReference type="EMBL" id="MFC4494046.1"/>
    </source>
</evidence>
<reference evidence="3" key="1">
    <citation type="journal article" date="2019" name="Int. J. Syst. Evol. Microbiol.">
        <title>The Global Catalogue of Microorganisms (GCM) 10K type strain sequencing project: providing services to taxonomists for standard genome sequencing and annotation.</title>
        <authorList>
            <consortium name="The Broad Institute Genomics Platform"/>
            <consortium name="The Broad Institute Genome Sequencing Center for Infectious Disease"/>
            <person name="Wu L."/>
            <person name="Ma J."/>
        </authorList>
    </citation>
    <scope>NUCLEOTIDE SEQUENCE [LARGE SCALE GENOMIC DNA]</scope>
    <source>
        <strain evidence="3">CGMCC 4.7357</strain>
    </source>
</reference>
<evidence type="ECO:0008006" key="4">
    <source>
        <dbReference type="Google" id="ProtNLM"/>
    </source>
</evidence>
<dbReference type="Proteomes" id="UP001595997">
    <property type="component" value="Unassembled WGS sequence"/>
</dbReference>
<protein>
    <recommendedName>
        <fullName evidence="4">Integral membrane protein</fullName>
    </recommendedName>
</protein>
<proteinExistence type="predicted"/>
<keyword evidence="3" id="KW-1185">Reference proteome</keyword>